<dbReference type="AlphaFoldDB" id="A0A367F1T3"/>
<dbReference type="InterPro" id="IPR010343">
    <property type="entry name" value="ArAE_1"/>
</dbReference>
<evidence type="ECO:0000313" key="8">
    <source>
        <dbReference type="EMBL" id="RCG23899.1"/>
    </source>
</evidence>
<keyword evidence="4 7" id="KW-1133">Transmembrane helix</keyword>
<accession>A0A367F1T3</accession>
<comment type="subcellular location">
    <subcellularLocation>
        <location evidence="1">Cell membrane</location>
        <topology evidence="1">Multi-pass membrane protein</topology>
    </subcellularLocation>
</comment>
<evidence type="ECO:0000313" key="9">
    <source>
        <dbReference type="Proteomes" id="UP000253507"/>
    </source>
</evidence>
<protein>
    <submittedName>
        <fullName evidence="8">FUSC family protein</fullName>
    </submittedName>
</protein>
<feature type="compositionally biased region" description="Basic residues" evidence="6">
    <location>
        <begin position="25"/>
        <end position="45"/>
    </location>
</feature>
<keyword evidence="5 7" id="KW-0472">Membrane</keyword>
<sequence>MVPPYPELANPFHAVCSFYGPPSRAGRRPHRRTRRPGSTCGKRHTWNPASAPSPGAPGAGPLRGAAASHEPVDHLARARKERVRVDTTDSRWRPAVVARVRRAAHRARQQAGPERETALLLAKSGAAGVLAWALGAYVIGSPQPTYAPFTALLVVQSTAYRSLLQSLRYVVAVVLGVLAAGLVGPLIGENPLAFAVMLSVTLLIGRWRHLGSQGIQVSIAGAFAYNALSGTHVQMLWEIIQMALLGAGVGTVIAMLVFPPLRYRTAERGIEEISQATQLLLSDMADGLKEGLPTEETAEDWLHRARQLDGTLGAAREAVEMGAESVVYNPRTWLHHRTTPRSFQGYRTLMESLGRAGEQIRSISYGFVRFHGEDAVPPGDDFLSAYGELLESISEAAGLIGSLEDEEGDDPLRRALRKCRERYARLRERAEGEAWPSHGVLLTDADRLLVEFRHAHRQGASQPPRRG</sequence>
<evidence type="ECO:0000256" key="4">
    <source>
        <dbReference type="ARBA" id="ARBA00022989"/>
    </source>
</evidence>
<keyword evidence="2" id="KW-1003">Cell membrane</keyword>
<dbReference type="EMBL" id="QOIM01000022">
    <property type="protein sequence ID" value="RCG23899.1"/>
    <property type="molecule type" value="Genomic_DNA"/>
</dbReference>
<keyword evidence="3 7" id="KW-0812">Transmembrane</keyword>
<proteinExistence type="predicted"/>
<comment type="caution">
    <text evidence="8">The sequence shown here is derived from an EMBL/GenBank/DDBJ whole genome shotgun (WGS) entry which is preliminary data.</text>
</comment>
<evidence type="ECO:0000256" key="3">
    <source>
        <dbReference type="ARBA" id="ARBA00022692"/>
    </source>
</evidence>
<feature type="compositionally biased region" description="Low complexity" evidence="6">
    <location>
        <begin position="59"/>
        <end position="68"/>
    </location>
</feature>
<evidence type="ECO:0000256" key="1">
    <source>
        <dbReference type="ARBA" id="ARBA00004651"/>
    </source>
</evidence>
<dbReference type="Pfam" id="PF06081">
    <property type="entry name" value="ArAE_1"/>
    <property type="match status" value="1"/>
</dbReference>
<keyword evidence="9" id="KW-1185">Reference proteome</keyword>
<reference evidence="8 9" key="1">
    <citation type="submission" date="2018-06" db="EMBL/GenBank/DDBJ databases">
        <title>Streptomyces reniochalinae sp. nov. and Streptomyces diacarnus sp. nov. from marine sponges.</title>
        <authorList>
            <person name="Li L."/>
        </authorList>
    </citation>
    <scope>NUCLEOTIDE SEQUENCE [LARGE SCALE GENOMIC DNA]</scope>
    <source>
        <strain evidence="8 9">LHW50302</strain>
    </source>
</reference>
<feature type="transmembrane region" description="Helical" evidence="7">
    <location>
        <begin position="170"/>
        <end position="188"/>
    </location>
</feature>
<evidence type="ECO:0000256" key="5">
    <source>
        <dbReference type="ARBA" id="ARBA00023136"/>
    </source>
</evidence>
<gene>
    <name evidence="8" type="ORF">DQ392_04270</name>
</gene>
<feature type="region of interest" description="Disordered" evidence="6">
    <location>
        <begin position="20"/>
        <end position="70"/>
    </location>
</feature>
<evidence type="ECO:0000256" key="7">
    <source>
        <dbReference type="SAM" id="Phobius"/>
    </source>
</evidence>
<dbReference type="Proteomes" id="UP000253507">
    <property type="component" value="Unassembled WGS sequence"/>
</dbReference>
<feature type="transmembrane region" description="Helical" evidence="7">
    <location>
        <begin position="239"/>
        <end position="258"/>
    </location>
</feature>
<evidence type="ECO:0000256" key="2">
    <source>
        <dbReference type="ARBA" id="ARBA00022475"/>
    </source>
</evidence>
<dbReference type="GO" id="GO:0005886">
    <property type="term" value="C:plasma membrane"/>
    <property type="evidence" value="ECO:0007669"/>
    <property type="project" value="UniProtKB-SubCell"/>
</dbReference>
<name>A0A367F1T3_9ACTN</name>
<evidence type="ECO:0000256" key="6">
    <source>
        <dbReference type="SAM" id="MobiDB-lite"/>
    </source>
</evidence>
<organism evidence="8 9">
    <name type="scientific">Streptomyces reniochalinae</name>
    <dbReference type="NCBI Taxonomy" id="2250578"/>
    <lineage>
        <taxon>Bacteria</taxon>
        <taxon>Bacillati</taxon>
        <taxon>Actinomycetota</taxon>
        <taxon>Actinomycetes</taxon>
        <taxon>Kitasatosporales</taxon>
        <taxon>Streptomycetaceae</taxon>
        <taxon>Streptomyces</taxon>
    </lineage>
</organism>
<dbReference type="OrthoDB" id="4458428at2"/>